<evidence type="ECO:0000256" key="1">
    <source>
        <dbReference type="ARBA" id="ARBA00023157"/>
    </source>
</evidence>
<comment type="caution">
    <text evidence="4">The sequence shown here is derived from an EMBL/GenBank/DDBJ whole genome shotgun (WGS) entry which is preliminary data.</text>
</comment>
<feature type="chain" id="PRO_5041237697" description="Saposin B-type domain-containing protein" evidence="2">
    <location>
        <begin position="23"/>
        <end position="130"/>
    </location>
</feature>
<evidence type="ECO:0000259" key="3">
    <source>
        <dbReference type="PROSITE" id="PS50015"/>
    </source>
</evidence>
<accession>A0AA36GBG1</accession>
<protein>
    <recommendedName>
        <fullName evidence="3">Saposin B-type domain-containing protein</fullName>
    </recommendedName>
</protein>
<dbReference type="InterPro" id="IPR011001">
    <property type="entry name" value="Saposin-like"/>
</dbReference>
<keyword evidence="1" id="KW-1015">Disulfide bond</keyword>
<feature type="non-terminal residue" evidence="4">
    <location>
        <position position="130"/>
    </location>
</feature>
<feature type="signal peptide" evidence="2">
    <location>
        <begin position="1"/>
        <end position="22"/>
    </location>
</feature>
<proteinExistence type="predicted"/>
<evidence type="ECO:0000313" key="4">
    <source>
        <dbReference type="EMBL" id="CAJ0584959.1"/>
    </source>
</evidence>
<dbReference type="Proteomes" id="UP001177023">
    <property type="component" value="Unassembled WGS sequence"/>
</dbReference>
<dbReference type="SUPFAM" id="SSF47862">
    <property type="entry name" value="Saposin"/>
    <property type="match status" value="1"/>
</dbReference>
<dbReference type="InterPro" id="IPR008139">
    <property type="entry name" value="SaposinB_dom"/>
</dbReference>
<evidence type="ECO:0000256" key="2">
    <source>
        <dbReference type="SAM" id="SignalP"/>
    </source>
</evidence>
<keyword evidence="2" id="KW-0732">Signal</keyword>
<dbReference type="Gene3D" id="1.10.225.10">
    <property type="entry name" value="Saposin-like"/>
    <property type="match status" value="1"/>
</dbReference>
<organism evidence="4 5">
    <name type="scientific">Mesorhabditis spiculigera</name>
    <dbReference type="NCBI Taxonomy" id="96644"/>
    <lineage>
        <taxon>Eukaryota</taxon>
        <taxon>Metazoa</taxon>
        <taxon>Ecdysozoa</taxon>
        <taxon>Nematoda</taxon>
        <taxon>Chromadorea</taxon>
        <taxon>Rhabditida</taxon>
        <taxon>Rhabditina</taxon>
        <taxon>Rhabditomorpha</taxon>
        <taxon>Rhabditoidea</taxon>
        <taxon>Rhabditidae</taxon>
        <taxon>Mesorhabditinae</taxon>
        <taxon>Mesorhabditis</taxon>
    </lineage>
</organism>
<name>A0AA36GBG1_9BILA</name>
<evidence type="ECO:0000313" key="5">
    <source>
        <dbReference type="Proteomes" id="UP001177023"/>
    </source>
</evidence>
<keyword evidence="5" id="KW-1185">Reference proteome</keyword>
<gene>
    <name evidence="4" type="ORF">MSPICULIGERA_LOCUS22994</name>
</gene>
<reference evidence="4" key="1">
    <citation type="submission" date="2023-06" db="EMBL/GenBank/DDBJ databases">
        <authorList>
            <person name="Delattre M."/>
        </authorList>
    </citation>
    <scope>NUCLEOTIDE SEQUENCE</scope>
    <source>
        <strain evidence="4">AF72</strain>
    </source>
</reference>
<sequence length="130" mass="14207">MYGLVFALLMALGIAGIRHVAGTKDPFDVLNLPIAPDTQKAIEDYTYCMVCEKVVAEIEAMVKPNLTQEVYLSIDRLCGMPPVLDLRIKCRDRLTAVGADLAIHIEDHQEPKAACKGVGLCKGGQFCFPN</sequence>
<dbReference type="EMBL" id="CATQJA010002702">
    <property type="protein sequence ID" value="CAJ0584959.1"/>
    <property type="molecule type" value="Genomic_DNA"/>
</dbReference>
<dbReference type="AlphaFoldDB" id="A0AA36GBG1"/>
<feature type="domain" description="Saposin B-type" evidence="3">
    <location>
        <begin position="44"/>
        <end position="125"/>
    </location>
</feature>
<dbReference type="PROSITE" id="PS50015">
    <property type="entry name" value="SAP_B"/>
    <property type="match status" value="1"/>
</dbReference>